<dbReference type="Gene3D" id="3.40.50.150">
    <property type="entry name" value="Vaccinia Virus protein VP39"/>
    <property type="match status" value="1"/>
</dbReference>
<dbReference type="KEGG" id="nneo:PQG83_10755"/>
<dbReference type="Pfam" id="PF02353">
    <property type="entry name" value="CMAS"/>
    <property type="match status" value="1"/>
</dbReference>
<keyword evidence="2" id="KW-1185">Reference proteome</keyword>
<dbReference type="PANTHER" id="PTHR43832">
    <property type="match status" value="1"/>
</dbReference>
<dbReference type="RefSeq" id="WP_312740730.1">
    <property type="nucleotide sequence ID" value="NZ_CP116968.1"/>
</dbReference>
<dbReference type="Proteomes" id="UP001302494">
    <property type="component" value="Chromosome"/>
</dbReference>
<organism evidence="1 2">
    <name type="scientific">Candidatus Nitrospira neomarina</name>
    <dbReference type="NCBI Taxonomy" id="3020899"/>
    <lineage>
        <taxon>Bacteria</taxon>
        <taxon>Pseudomonadati</taxon>
        <taxon>Nitrospirota</taxon>
        <taxon>Nitrospiria</taxon>
        <taxon>Nitrospirales</taxon>
        <taxon>Nitrospiraceae</taxon>
        <taxon>Nitrospira</taxon>
    </lineage>
</organism>
<dbReference type="CDD" id="cd02440">
    <property type="entry name" value="AdoMet_MTases"/>
    <property type="match status" value="1"/>
</dbReference>
<dbReference type="FunFam" id="3.40.50.150:FF:000554">
    <property type="entry name" value="Cation-transporting ATPase"/>
    <property type="match status" value="1"/>
</dbReference>
<gene>
    <name evidence="1" type="ORF">PQG83_10755</name>
</gene>
<evidence type="ECO:0000313" key="2">
    <source>
        <dbReference type="Proteomes" id="UP001302494"/>
    </source>
</evidence>
<protein>
    <submittedName>
        <fullName evidence="1">Cyclopropane-fatty-acyl-phospholipid synthase</fullName>
    </submittedName>
</protein>
<dbReference type="PANTHER" id="PTHR43832:SF1">
    <property type="entry name" value="S-ADENOSYL-L-METHIONINE-DEPENDENT METHYLTRANSFERASES SUPERFAMILY PROTEIN"/>
    <property type="match status" value="1"/>
</dbReference>
<dbReference type="AlphaFoldDB" id="A0AA96GL04"/>
<dbReference type="EMBL" id="CP116968">
    <property type="protein sequence ID" value="WNM60244.1"/>
    <property type="molecule type" value="Genomic_DNA"/>
</dbReference>
<reference evidence="1 2" key="1">
    <citation type="submission" date="2023-01" db="EMBL/GenBank/DDBJ databases">
        <title>Cultivation and genomic characterization of new, ubiquitous marine nitrite-oxidizing bacteria from the Nitrospirales.</title>
        <authorList>
            <person name="Mueller A.J."/>
            <person name="Daebeler A."/>
            <person name="Herbold C.W."/>
            <person name="Kirkegaard R.H."/>
            <person name="Daims H."/>
        </authorList>
    </citation>
    <scope>NUCLEOTIDE SEQUENCE [LARGE SCALE GENOMIC DNA]</scope>
    <source>
        <strain evidence="1 2">DK</strain>
    </source>
</reference>
<sequence length="347" mass="40593">MKLALSFTDRDWLPDLLIRCSIRHLVRQRLSEISYENGAELASLKTAFISKMSRSDIAIDPDKANAQHYEVPPDFFRLVLGPHLKYSSGFWHPGGTSLAEAEESGLLETSAHADLHDGQSILDLGCGWGSLSLWMASRYPHSHITAVSNSHTQKAYIDAQAQQRGLHNIHVLTCDMNGLNLEQAQFDRVVSVEMFEHMRNWSHLFDRIHDWLKPDGRFFMHIFVHRAVPYTFEVRDESDWMSRYFFTGGMMPSDDLPLDIQNPFRLVNRWRWDGTHYKRTANAWLGNMDFHRESLWPLFIETYGKQNAGLWWVRWRIFFMACAELFGHREGQEWWVSHYLFEKADLT</sequence>
<dbReference type="InterPro" id="IPR029063">
    <property type="entry name" value="SAM-dependent_MTases_sf"/>
</dbReference>
<accession>A0AA96GL04</accession>
<name>A0AA96GL04_9BACT</name>
<evidence type="ECO:0000313" key="1">
    <source>
        <dbReference type="EMBL" id="WNM60244.1"/>
    </source>
</evidence>
<proteinExistence type="predicted"/>
<dbReference type="SUPFAM" id="SSF53335">
    <property type="entry name" value="S-adenosyl-L-methionine-dependent methyltransferases"/>
    <property type="match status" value="1"/>
</dbReference>